<accession>A0AAD9YMJ2</accession>
<protein>
    <submittedName>
        <fullName evidence="2">Uncharacterized protein</fullName>
    </submittedName>
</protein>
<name>A0AAD9YMJ2_COLKA</name>
<evidence type="ECO:0000313" key="2">
    <source>
        <dbReference type="EMBL" id="KAK2770752.1"/>
    </source>
</evidence>
<reference evidence="2" key="1">
    <citation type="submission" date="2023-02" db="EMBL/GenBank/DDBJ databases">
        <title>Colletotrichum kahawae CIFC_Que2 genome sequencing and assembly.</title>
        <authorList>
            <person name="Baroncelli R."/>
        </authorList>
    </citation>
    <scope>NUCLEOTIDE SEQUENCE</scope>
    <source>
        <strain evidence="2">CIFC_Que2</strain>
    </source>
</reference>
<sequence length="131" mass="14026">MPSMNLLDVEDDSEQMSIAAPKTFQKELSGGMSVLWQATEDLGLLCSAGLSARLARDYYSKSAPSNAECRHGPGWECGRSTDPGDEQAAESEIRYSRDLGRVPSLVLRPVEPHSGTGLILSCGEPSCPLPS</sequence>
<proteinExistence type="predicted"/>
<dbReference type="Proteomes" id="UP001281614">
    <property type="component" value="Unassembled WGS sequence"/>
</dbReference>
<dbReference type="AlphaFoldDB" id="A0AAD9YMJ2"/>
<feature type="region of interest" description="Disordered" evidence="1">
    <location>
        <begin position="63"/>
        <end position="94"/>
    </location>
</feature>
<evidence type="ECO:0000313" key="3">
    <source>
        <dbReference type="Proteomes" id="UP001281614"/>
    </source>
</evidence>
<dbReference type="EMBL" id="VYYT01000090">
    <property type="protein sequence ID" value="KAK2770752.1"/>
    <property type="molecule type" value="Genomic_DNA"/>
</dbReference>
<organism evidence="2 3">
    <name type="scientific">Colletotrichum kahawae</name>
    <name type="common">Coffee berry disease fungus</name>
    <dbReference type="NCBI Taxonomy" id="34407"/>
    <lineage>
        <taxon>Eukaryota</taxon>
        <taxon>Fungi</taxon>
        <taxon>Dikarya</taxon>
        <taxon>Ascomycota</taxon>
        <taxon>Pezizomycotina</taxon>
        <taxon>Sordariomycetes</taxon>
        <taxon>Hypocreomycetidae</taxon>
        <taxon>Glomerellales</taxon>
        <taxon>Glomerellaceae</taxon>
        <taxon>Colletotrichum</taxon>
        <taxon>Colletotrichum gloeosporioides species complex</taxon>
    </lineage>
</organism>
<evidence type="ECO:0000256" key="1">
    <source>
        <dbReference type="SAM" id="MobiDB-lite"/>
    </source>
</evidence>
<keyword evidence="3" id="KW-1185">Reference proteome</keyword>
<gene>
    <name evidence="2" type="ORF">CKAH01_04259</name>
</gene>
<comment type="caution">
    <text evidence="2">The sequence shown here is derived from an EMBL/GenBank/DDBJ whole genome shotgun (WGS) entry which is preliminary data.</text>
</comment>